<keyword evidence="3 13" id="KW-0645">Protease</keyword>
<feature type="chain" id="PRO_5038923128" evidence="11">
    <location>
        <begin position="30"/>
        <end position="461"/>
    </location>
</feature>
<keyword evidence="7" id="KW-0378">Hydrolase</keyword>
<reference evidence="14" key="1">
    <citation type="submission" date="2016-09" db="EMBL/GenBank/DDBJ databases">
        <title>Acidihalobacter prosperus F5.</title>
        <authorList>
            <person name="Khaleque H.N."/>
            <person name="Ramsay J.P."/>
            <person name="Kaksonen A.H."/>
            <person name="Boxall N.J."/>
            <person name="Watkin E.L.J."/>
        </authorList>
    </citation>
    <scope>NUCLEOTIDE SEQUENCE [LARGE SCALE GENOMIC DNA]</scope>
    <source>
        <strain evidence="14">F5</strain>
    </source>
</reference>
<name>A0A1D8IJK7_9GAMM</name>
<organism evidence="13 14">
    <name type="scientific">Acidihalobacter yilgarnensis</name>
    <dbReference type="NCBI Taxonomy" id="2819280"/>
    <lineage>
        <taxon>Bacteria</taxon>
        <taxon>Pseudomonadati</taxon>
        <taxon>Pseudomonadota</taxon>
        <taxon>Gammaproteobacteria</taxon>
        <taxon>Chromatiales</taxon>
        <taxon>Ectothiorhodospiraceae</taxon>
        <taxon>Acidihalobacter</taxon>
    </lineage>
</organism>
<dbReference type="PANTHER" id="PTHR22939">
    <property type="entry name" value="SERINE PROTEASE FAMILY S1C HTRA-RELATED"/>
    <property type="match status" value="1"/>
</dbReference>
<evidence type="ECO:0000256" key="3">
    <source>
        <dbReference type="ARBA" id="ARBA00022670"/>
    </source>
</evidence>
<evidence type="ECO:0000256" key="2">
    <source>
        <dbReference type="ARBA" id="ARBA00010541"/>
    </source>
</evidence>
<evidence type="ECO:0000256" key="7">
    <source>
        <dbReference type="ARBA" id="ARBA00022801"/>
    </source>
</evidence>
<evidence type="ECO:0000259" key="12">
    <source>
        <dbReference type="PROSITE" id="PS50106"/>
    </source>
</evidence>
<dbReference type="InterPro" id="IPR001940">
    <property type="entry name" value="Peptidase_S1C"/>
</dbReference>
<dbReference type="FunFam" id="2.40.10.10:FF:000001">
    <property type="entry name" value="Periplasmic serine protease DegS"/>
    <property type="match status" value="1"/>
</dbReference>
<evidence type="ECO:0000256" key="6">
    <source>
        <dbReference type="ARBA" id="ARBA00022764"/>
    </source>
</evidence>
<feature type="active site" description="Charge relay system" evidence="9">
    <location>
        <position position="141"/>
    </location>
</feature>
<dbReference type="GO" id="GO:0006508">
    <property type="term" value="P:proteolysis"/>
    <property type="evidence" value="ECO:0007669"/>
    <property type="project" value="UniProtKB-KW"/>
</dbReference>
<sequence>MKRPLRVLPALLFVALFTGGMSLSLPAFAELPPVVDGHQVPSLAPMLSKILPAVVNISARGEVKVHNPLLDNPQFRRYFGLPDVPEEQRVEELGSGVIINAAKGYVLTNNHVVKDAQKITVTLRDGRQFDARLIGRDKATDIAILQIPAGHLTQLPLGDSTRLRVGDYVVAIGNPFGLGQTVTSGIVSALGRSGLGIESYEDFIQTDAPINPGNSGGALVDLHGHLVGINTAILGPDGANIGIGFAIPVNMAIDVMDQLVKYGRVERGRIGIAAQNLTPALAKAFGVKQTQGAIIAQVQPDSPATKAGLKAGDIVIEVNGRKVHDAAQMRNIFGLLRIGTEVKMQVLRHDRPMTFSVVIAKPTQTTVAGARINPLLAGATLGEVPAELARQAKLHGVAVMAVQAGSPAEHGGLLKGDVIQSVNQVPVGDMSTFVREIKRHPKSLLFNVRRGNGALFISLGG</sequence>
<dbReference type="Pfam" id="PF13180">
    <property type="entry name" value="PDZ_2"/>
    <property type="match status" value="1"/>
</dbReference>
<dbReference type="SUPFAM" id="SSF50494">
    <property type="entry name" value="Trypsin-like serine proteases"/>
    <property type="match status" value="1"/>
</dbReference>
<dbReference type="Proteomes" id="UP000095401">
    <property type="component" value="Chromosome"/>
</dbReference>
<evidence type="ECO:0000256" key="1">
    <source>
        <dbReference type="ARBA" id="ARBA00004418"/>
    </source>
</evidence>
<dbReference type="Pfam" id="PF13365">
    <property type="entry name" value="Trypsin_2"/>
    <property type="match status" value="1"/>
</dbReference>
<protein>
    <submittedName>
        <fullName evidence="13">Serine endoprotease DegQ</fullName>
    </submittedName>
</protein>
<keyword evidence="14" id="KW-1185">Reference proteome</keyword>
<evidence type="ECO:0000313" key="14">
    <source>
        <dbReference type="Proteomes" id="UP000095401"/>
    </source>
</evidence>
<dbReference type="PANTHER" id="PTHR22939:SF129">
    <property type="entry name" value="SERINE PROTEASE HTRA2, MITOCHONDRIAL"/>
    <property type="match status" value="1"/>
</dbReference>
<keyword evidence="5" id="KW-0677">Repeat</keyword>
<evidence type="ECO:0000256" key="5">
    <source>
        <dbReference type="ARBA" id="ARBA00022737"/>
    </source>
</evidence>
<feature type="signal peptide" evidence="11">
    <location>
        <begin position="1"/>
        <end position="29"/>
    </location>
</feature>
<dbReference type="Gene3D" id="2.30.42.10">
    <property type="match status" value="2"/>
</dbReference>
<dbReference type="InterPro" id="IPR001478">
    <property type="entry name" value="PDZ"/>
</dbReference>
<comment type="subcellular location">
    <subcellularLocation>
        <location evidence="1">Periplasm</location>
    </subcellularLocation>
</comment>
<dbReference type="InterPro" id="IPR009003">
    <property type="entry name" value="Peptidase_S1_PA"/>
</dbReference>
<evidence type="ECO:0000313" key="13">
    <source>
        <dbReference type="EMBL" id="AOU96669.1"/>
    </source>
</evidence>
<feature type="active site" description="Charge relay system" evidence="9">
    <location>
        <position position="215"/>
    </location>
</feature>
<feature type="active site" description="Charge relay system" evidence="9">
    <location>
        <position position="111"/>
    </location>
</feature>
<dbReference type="SMART" id="SM00228">
    <property type="entry name" value="PDZ"/>
    <property type="match status" value="2"/>
</dbReference>
<dbReference type="GO" id="GO:0042597">
    <property type="term" value="C:periplasmic space"/>
    <property type="evidence" value="ECO:0007669"/>
    <property type="project" value="UniProtKB-SubCell"/>
</dbReference>
<dbReference type="Gene3D" id="2.40.10.120">
    <property type="match status" value="1"/>
</dbReference>
<dbReference type="Pfam" id="PF17820">
    <property type="entry name" value="PDZ_6"/>
    <property type="match status" value="1"/>
</dbReference>
<dbReference type="PRINTS" id="PR00834">
    <property type="entry name" value="PROTEASES2C"/>
</dbReference>
<evidence type="ECO:0000256" key="8">
    <source>
        <dbReference type="ARBA" id="ARBA00022825"/>
    </source>
</evidence>
<accession>A0A1D8IJK7</accession>
<dbReference type="NCBIfam" id="TIGR02037">
    <property type="entry name" value="degP_htrA_DO"/>
    <property type="match status" value="1"/>
</dbReference>
<dbReference type="SUPFAM" id="SSF50156">
    <property type="entry name" value="PDZ domain-like"/>
    <property type="match status" value="2"/>
</dbReference>
<keyword evidence="8" id="KW-0720">Serine protease</keyword>
<dbReference type="EMBL" id="CP017415">
    <property type="protein sequence ID" value="AOU96669.1"/>
    <property type="molecule type" value="Genomic_DNA"/>
</dbReference>
<dbReference type="AlphaFoldDB" id="A0A1D8IJK7"/>
<dbReference type="KEGG" id="aprs:BI364_00315"/>
<feature type="domain" description="PDZ" evidence="12">
    <location>
        <begin position="259"/>
        <end position="350"/>
    </location>
</feature>
<feature type="binding site" evidence="10">
    <location>
        <position position="111"/>
    </location>
    <ligand>
        <name>substrate</name>
    </ligand>
</feature>
<dbReference type="GO" id="GO:0004252">
    <property type="term" value="F:serine-type endopeptidase activity"/>
    <property type="evidence" value="ECO:0007669"/>
    <property type="project" value="InterPro"/>
</dbReference>
<dbReference type="InterPro" id="IPR041489">
    <property type="entry name" value="PDZ_6"/>
</dbReference>
<comment type="similarity">
    <text evidence="2">Belongs to the peptidase S1C family.</text>
</comment>
<dbReference type="CDD" id="cd10839">
    <property type="entry name" value="cpPDZ1_DegP-like"/>
    <property type="match status" value="1"/>
</dbReference>
<evidence type="ECO:0000256" key="10">
    <source>
        <dbReference type="PIRSR" id="PIRSR611782-2"/>
    </source>
</evidence>
<gene>
    <name evidence="13" type="ORF">BI364_00315</name>
</gene>
<dbReference type="InterPro" id="IPR011782">
    <property type="entry name" value="Pept_S1C_Do"/>
</dbReference>
<feature type="binding site" evidence="10">
    <location>
        <begin position="213"/>
        <end position="215"/>
    </location>
    <ligand>
        <name>substrate</name>
    </ligand>
</feature>
<evidence type="ECO:0000256" key="4">
    <source>
        <dbReference type="ARBA" id="ARBA00022729"/>
    </source>
</evidence>
<feature type="binding site" evidence="10">
    <location>
        <position position="141"/>
    </location>
    <ligand>
        <name>substrate</name>
    </ligand>
</feature>
<proteinExistence type="inferred from homology"/>
<dbReference type="InterPro" id="IPR036034">
    <property type="entry name" value="PDZ_sf"/>
</dbReference>
<evidence type="ECO:0000256" key="11">
    <source>
        <dbReference type="SAM" id="SignalP"/>
    </source>
</evidence>
<keyword evidence="4 11" id="KW-0732">Signal</keyword>
<feature type="domain" description="PDZ" evidence="12">
    <location>
        <begin position="356"/>
        <end position="452"/>
    </location>
</feature>
<dbReference type="PROSITE" id="PS50106">
    <property type="entry name" value="PDZ"/>
    <property type="match status" value="2"/>
</dbReference>
<keyword evidence="6" id="KW-0574">Periplasm</keyword>
<evidence type="ECO:0000256" key="9">
    <source>
        <dbReference type="PIRSR" id="PIRSR611782-1"/>
    </source>
</evidence>